<dbReference type="GO" id="GO:0005886">
    <property type="term" value="C:plasma membrane"/>
    <property type="evidence" value="ECO:0007669"/>
    <property type="project" value="UniProtKB-SubCell"/>
</dbReference>
<keyword evidence="4 6" id="KW-1133">Transmembrane helix</keyword>
<accession>A0A0H2YRV9</accession>
<feature type="transmembrane region" description="Helical" evidence="6">
    <location>
        <begin position="49"/>
        <end position="69"/>
    </location>
</feature>
<protein>
    <submittedName>
        <fullName evidence="7">Stage V sporulation protein B</fullName>
    </submittedName>
</protein>
<keyword evidence="8" id="KW-1185">Reference proteome</keyword>
<name>A0A0H2YRV9_CLOP1</name>
<feature type="transmembrane region" description="Helical" evidence="6">
    <location>
        <begin position="388"/>
        <end position="405"/>
    </location>
</feature>
<feature type="transmembrane region" description="Helical" evidence="6">
    <location>
        <begin position="329"/>
        <end position="352"/>
    </location>
</feature>
<keyword evidence="3 6" id="KW-0812">Transmembrane</keyword>
<feature type="transmembrane region" description="Helical" evidence="6">
    <location>
        <begin position="181"/>
        <end position="208"/>
    </location>
</feature>
<dbReference type="Proteomes" id="UP000001823">
    <property type="component" value="Chromosome"/>
</dbReference>
<dbReference type="eggNOG" id="COG2244">
    <property type="taxonomic scope" value="Bacteria"/>
</dbReference>
<evidence type="ECO:0000256" key="1">
    <source>
        <dbReference type="ARBA" id="ARBA00004651"/>
    </source>
</evidence>
<dbReference type="AlphaFoldDB" id="A0A0H2YRV9"/>
<keyword evidence="2" id="KW-1003">Cell membrane</keyword>
<dbReference type="STRING" id="195103.CPF_1413"/>
<evidence type="ECO:0000313" key="8">
    <source>
        <dbReference type="Proteomes" id="UP000001823"/>
    </source>
</evidence>
<evidence type="ECO:0000313" key="7">
    <source>
        <dbReference type="EMBL" id="ABG83687.1"/>
    </source>
</evidence>
<feature type="transmembrane region" description="Helical" evidence="6">
    <location>
        <begin position="234"/>
        <end position="254"/>
    </location>
</feature>
<dbReference type="PANTHER" id="PTHR30250">
    <property type="entry name" value="PST FAMILY PREDICTED COLANIC ACID TRANSPORTER"/>
    <property type="match status" value="1"/>
</dbReference>
<evidence type="ECO:0000256" key="4">
    <source>
        <dbReference type="ARBA" id="ARBA00022989"/>
    </source>
</evidence>
<dbReference type="HOGENOM" id="CLU_022017_2_1_9"/>
<evidence type="ECO:0000256" key="6">
    <source>
        <dbReference type="SAM" id="Phobius"/>
    </source>
</evidence>
<dbReference type="PANTHER" id="PTHR30250:SF21">
    <property type="entry name" value="LIPID II FLIPPASE MURJ"/>
    <property type="match status" value="1"/>
</dbReference>
<evidence type="ECO:0000256" key="3">
    <source>
        <dbReference type="ARBA" id="ARBA00022692"/>
    </source>
</evidence>
<dbReference type="PIRSF" id="PIRSF038958">
    <property type="entry name" value="PG_synth_SpoVB"/>
    <property type="match status" value="1"/>
</dbReference>
<comment type="subcellular location">
    <subcellularLocation>
        <location evidence="1">Cell membrane</location>
        <topology evidence="1">Multi-pass membrane protein</topology>
    </subcellularLocation>
</comment>
<sequence>MKEQSITKGFAILSIASIVAKLLSLIYVPFLTRIVGSVGMGIYGKTYDIFVFVYALTNVGLQTAISKYVSELDAVGNYKDALRAFKISRAFLLVVGTIFTIVLMLSANFIASMSQTPQMVYPIIFLAPTIMITTVLVTYKGYFQGRSQATPIAIATVIEQVANVFLSLLCAYFLIKKSVSLGVAGGTVGSSAGALMAVLYLIYIYNIYGVEKEAKRKQEPGVRRITGKKIARTLFKYGLPITLSTGLQNLGNIIDMLTVSNRLVDAANFSQSDANALYGYFSTRYKILINVPMVFITSLGYMALPAISRAYALKDKKEIKSKINFSMRVTYLLSIPSAFGLALLSENIYRYIFADSNGYKMMVIGAAMIPLTAIVLMQNVILQSVSQFYYVLFTLALSIVVKFTLNMTLVANPDINIYGAVISGMVAFVISLVLNHFRMKKTLKMKISMLKYALKPLLASIYMGIGIILSKYVISLFIDFDKLSLILGIAILLVIIAIGAFMYLHAIIILGGIKKEDIEEISPKLLRVMPRFLRKNIK</sequence>
<feature type="transmembrane region" description="Helical" evidence="6">
    <location>
        <begin position="151"/>
        <end position="175"/>
    </location>
</feature>
<feature type="transmembrane region" description="Helical" evidence="6">
    <location>
        <begin position="287"/>
        <end position="308"/>
    </location>
</feature>
<dbReference type="GeneID" id="93002271"/>
<dbReference type="InterPro" id="IPR050833">
    <property type="entry name" value="Poly_Biosynth_Transport"/>
</dbReference>
<evidence type="ECO:0000256" key="2">
    <source>
        <dbReference type="ARBA" id="ARBA00022475"/>
    </source>
</evidence>
<keyword evidence="5 6" id="KW-0472">Membrane</keyword>
<feature type="transmembrane region" description="Helical" evidence="6">
    <location>
        <begin position="119"/>
        <end position="139"/>
    </location>
</feature>
<dbReference type="KEGG" id="cpf:CPF_1413"/>
<proteinExistence type="predicted"/>
<dbReference type="InterPro" id="IPR024923">
    <property type="entry name" value="PG_synth_SpoVB"/>
</dbReference>
<dbReference type="EMBL" id="CP000246">
    <property type="protein sequence ID" value="ABG83687.1"/>
    <property type="molecule type" value="Genomic_DNA"/>
</dbReference>
<dbReference type="InterPro" id="IPR002797">
    <property type="entry name" value="Polysacc_synth"/>
</dbReference>
<dbReference type="CDD" id="cd13124">
    <property type="entry name" value="MATE_SpoVB_like"/>
    <property type="match status" value="1"/>
</dbReference>
<feature type="transmembrane region" description="Helical" evidence="6">
    <location>
        <begin position="9"/>
        <end position="29"/>
    </location>
</feature>
<feature type="transmembrane region" description="Helical" evidence="6">
    <location>
        <begin position="484"/>
        <end position="510"/>
    </location>
</feature>
<reference evidence="7 8" key="1">
    <citation type="journal article" date="2006" name="Genome Res.">
        <title>Skewed genomic variability in strains of the toxigenic bacterial pathogen, Clostridium perfringens.</title>
        <authorList>
            <person name="Myers G.S."/>
            <person name="Rasko D.A."/>
            <person name="Cheung J.K."/>
            <person name="Ravel J."/>
            <person name="Seshadri R."/>
            <person name="Deboy R.T."/>
            <person name="Ren Q."/>
            <person name="Varga J."/>
            <person name="Awad M.M."/>
            <person name="Brinkac L.M."/>
            <person name="Daugherty S.C."/>
            <person name="Haft D.H."/>
            <person name="Dodson R.J."/>
            <person name="Madupu R."/>
            <person name="Nelson W.C."/>
            <person name="Rosovitz M.J."/>
            <person name="Sullivan S.A."/>
            <person name="Khouri H."/>
            <person name="Dimitrov G.I."/>
            <person name="Watkins K.L."/>
            <person name="Mulligan S."/>
            <person name="Benton J."/>
            <person name="Radune D."/>
            <person name="Fisher D.J."/>
            <person name="Atkins H.S."/>
            <person name="Hiscox T."/>
            <person name="Jost B.H."/>
            <person name="Billington S.J."/>
            <person name="Songer J.G."/>
            <person name="McClane B.A."/>
            <person name="Titball R.W."/>
            <person name="Rood J.I."/>
            <person name="Melville S.B."/>
            <person name="Paulsen I.T."/>
        </authorList>
    </citation>
    <scope>NUCLEOTIDE SEQUENCE [LARGE SCALE GENOMIC DNA]</scope>
    <source>
        <strain evidence="8">ATCC 13124 / DSM 756 / JCM 1290 / NCIMB 6125 / NCTC 8237 / S 107 / Type A</strain>
    </source>
</reference>
<dbReference type="Pfam" id="PF01943">
    <property type="entry name" value="Polysacc_synt"/>
    <property type="match status" value="1"/>
</dbReference>
<dbReference type="RefSeq" id="WP_003456652.1">
    <property type="nucleotide sequence ID" value="NC_008261.1"/>
</dbReference>
<dbReference type="PaxDb" id="195103-CPF_1413"/>
<gene>
    <name evidence="7" type="primary">spoVB</name>
    <name evidence="7" type="ordered locus">CPF_1413</name>
</gene>
<feature type="transmembrane region" description="Helical" evidence="6">
    <location>
        <begin position="90"/>
        <end position="113"/>
    </location>
</feature>
<feature type="transmembrane region" description="Helical" evidence="6">
    <location>
        <begin position="358"/>
        <end position="376"/>
    </location>
</feature>
<evidence type="ECO:0000256" key="5">
    <source>
        <dbReference type="ARBA" id="ARBA00023136"/>
    </source>
</evidence>
<organism evidence="7 8">
    <name type="scientific">Clostridium perfringens (strain ATCC 13124 / DSM 756 / JCM 1290 / NCIMB 6125 / NCTC 8237 / Type A)</name>
    <dbReference type="NCBI Taxonomy" id="195103"/>
    <lineage>
        <taxon>Bacteria</taxon>
        <taxon>Bacillati</taxon>
        <taxon>Bacillota</taxon>
        <taxon>Clostridia</taxon>
        <taxon>Eubacteriales</taxon>
        <taxon>Clostridiaceae</taxon>
        <taxon>Clostridium</taxon>
    </lineage>
</organism>
<feature type="transmembrane region" description="Helical" evidence="6">
    <location>
        <begin position="457"/>
        <end position="478"/>
    </location>
</feature>
<feature type="transmembrane region" description="Helical" evidence="6">
    <location>
        <begin position="417"/>
        <end position="437"/>
    </location>
</feature>